<dbReference type="GO" id="GO:0005777">
    <property type="term" value="C:peroxisome"/>
    <property type="evidence" value="ECO:0007669"/>
    <property type="project" value="UniProtKB-SubCell"/>
</dbReference>
<dbReference type="GO" id="GO:0005741">
    <property type="term" value="C:mitochondrial outer membrane"/>
    <property type="evidence" value="ECO:0007669"/>
    <property type="project" value="UniProtKB-SubCell"/>
</dbReference>
<evidence type="ECO:0000256" key="4">
    <source>
        <dbReference type="ARBA" id="ARBA00022989"/>
    </source>
</evidence>
<dbReference type="WBParaSite" id="TCNE_0000925301-mRNA-1">
    <property type="protein sequence ID" value="TCNE_0000925301-mRNA-1"/>
    <property type="gene ID" value="TCNE_0000925301"/>
</dbReference>
<keyword evidence="12" id="KW-1185">Reference proteome</keyword>
<evidence type="ECO:0000256" key="9">
    <source>
        <dbReference type="RuleBase" id="RU368040"/>
    </source>
</evidence>
<gene>
    <name evidence="11" type="ORF">TCNE_LOCUS9253</name>
</gene>
<dbReference type="AlphaFoldDB" id="A0A183UL83"/>
<dbReference type="InterPro" id="IPR039433">
    <property type="entry name" value="Mff-like_dom"/>
</dbReference>
<comment type="similarity">
    <text evidence="1 9">Belongs to the Tango11 family.</text>
</comment>
<dbReference type="PANTHER" id="PTHR16501">
    <property type="entry name" value="TRANSPORT AND GOLGI ORGANIZATION PROTEIN 11"/>
    <property type="match status" value="1"/>
</dbReference>
<keyword evidence="3 9" id="KW-1000">Mitochondrion outer membrane</keyword>
<keyword evidence="8 9" id="KW-0576">Peroxisome</keyword>
<evidence type="ECO:0000313" key="11">
    <source>
        <dbReference type="EMBL" id="VDM40574.1"/>
    </source>
</evidence>
<evidence type="ECO:0000256" key="8">
    <source>
        <dbReference type="ARBA" id="ARBA00023140"/>
    </source>
</evidence>
<keyword evidence="4 9" id="KW-1133">Transmembrane helix</keyword>
<dbReference type="GO" id="GO:0000266">
    <property type="term" value="P:mitochondrial fission"/>
    <property type="evidence" value="ECO:0007669"/>
    <property type="project" value="UniProtKB-UniRule"/>
</dbReference>
<name>A0A183UL83_TOXCA</name>
<dbReference type="GO" id="GO:0090141">
    <property type="term" value="P:positive regulation of mitochondrial fission"/>
    <property type="evidence" value="ECO:0007669"/>
    <property type="project" value="UniProtKB-UniRule"/>
</dbReference>
<evidence type="ECO:0000256" key="7">
    <source>
        <dbReference type="ARBA" id="ARBA00023136"/>
    </source>
</evidence>
<evidence type="ECO:0000256" key="6">
    <source>
        <dbReference type="ARBA" id="ARBA00023128"/>
    </source>
</evidence>
<feature type="transmembrane region" description="Helical" evidence="9">
    <location>
        <begin position="174"/>
        <end position="191"/>
    </location>
</feature>
<evidence type="ECO:0000259" key="10">
    <source>
        <dbReference type="Pfam" id="PF05644"/>
    </source>
</evidence>
<reference evidence="11 12" key="2">
    <citation type="submission" date="2018-11" db="EMBL/GenBank/DDBJ databases">
        <authorList>
            <consortium name="Pathogen Informatics"/>
        </authorList>
    </citation>
    <scope>NUCLEOTIDE SEQUENCE [LARGE SCALE GENOMIC DNA]</scope>
</reference>
<evidence type="ECO:0000256" key="3">
    <source>
        <dbReference type="ARBA" id="ARBA00022787"/>
    </source>
</evidence>
<dbReference type="GO" id="GO:0090314">
    <property type="term" value="P:positive regulation of protein targeting to membrane"/>
    <property type="evidence" value="ECO:0007669"/>
    <property type="project" value="UniProtKB-UniRule"/>
</dbReference>
<sequence length="197" mass="21782">MLLCLVDGLERVAIKKLFQMMHVPHHITVTGDSSGDFSRATRSFVDGGTNLAFKMNVPDRILVAGGDHVLAERGPPAEILADRFPAGYAVTELSSPPDTLTLDKANFADVPDELPASINNSQAQVDESMSAVSIAVEENPLRELKKMRRQLGRLSTRLYQLEDENERRKSRESLLWLSLLTTAGLLFTLLFKRGGFT</sequence>
<dbReference type="EMBL" id="UYWY01020123">
    <property type="protein sequence ID" value="VDM40574.1"/>
    <property type="molecule type" value="Genomic_DNA"/>
</dbReference>
<protein>
    <recommendedName>
        <fullName evidence="9">Mitochondrial fission factor</fullName>
    </recommendedName>
</protein>
<evidence type="ECO:0000256" key="5">
    <source>
        <dbReference type="ARBA" id="ARBA00023054"/>
    </source>
</evidence>
<dbReference type="PANTHER" id="PTHR16501:SF6">
    <property type="entry name" value="TRANSPORT AND GOLGI ORGANIZATION PROTEIN 11"/>
    <property type="match status" value="1"/>
</dbReference>
<comment type="function">
    <text evidence="9">Plays a role in mitochondrial and peroxisomal fission. Promotes the recruitment and association of the fission mediator dynamin-related protein 1 (DNM1L) to the mitochondrial surface.</text>
</comment>
<proteinExistence type="inferred from homology"/>
<dbReference type="Proteomes" id="UP000050794">
    <property type="component" value="Unassembled WGS sequence"/>
</dbReference>
<keyword evidence="7 9" id="KW-0472">Membrane</keyword>
<reference evidence="13" key="1">
    <citation type="submission" date="2016-06" db="UniProtKB">
        <authorList>
            <consortium name="WormBaseParasite"/>
        </authorList>
    </citation>
    <scope>IDENTIFICATION</scope>
</reference>
<keyword evidence="2 9" id="KW-0812">Transmembrane</keyword>
<evidence type="ECO:0000256" key="2">
    <source>
        <dbReference type="ARBA" id="ARBA00022692"/>
    </source>
</evidence>
<keyword evidence="5" id="KW-0175">Coiled coil</keyword>
<feature type="domain" description="Mff-like" evidence="10">
    <location>
        <begin position="125"/>
        <end position="176"/>
    </location>
</feature>
<evidence type="ECO:0000313" key="12">
    <source>
        <dbReference type="Proteomes" id="UP000050794"/>
    </source>
</evidence>
<dbReference type="Pfam" id="PF05644">
    <property type="entry name" value="Miff"/>
    <property type="match status" value="2"/>
</dbReference>
<accession>A0A183UL83</accession>
<comment type="subcellular location">
    <subcellularLocation>
        <location evidence="9">Mitochondrion outer membrane</location>
        <topology evidence="9">Single-pass type IV membrane protein</topology>
    </subcellularLocation>
    <subcellularLocation>
        <location evidence="9">Peroxisome</location>
    </subcellularLocation>
</comment>
<organism evidence="12 13">
    <name type="scientific">Toxocara canis</name>
    <name type="common">Canine roundworm</name>
    <dbReference type="NCBI Taxonomy" id="6265"/>
    <lineage>
        <taxon>Eukaryota</taxon>
        <taxon>Metazoa</taxon>
        <taxon>Ecdysozoa</taxon>
        <taxon>Nematoda</taxon>
        <taxon>Chromadorea</taxon>
        <taxon>Rhabditida</taxon>
        <taxon>Spirurina</taxon>
        <taxon>Ascaridomorpha</taxon>
        <taxon>Ascaridoidea</taxon>
        <taxon>Toxocaridae</taxon>
        <taxon>Toxocara</taxon>
    </lineage>
</organism>
<keyword evidence="6 9" id="KW-0496">Mitochondrion</keyword>
<evidence type="ECO:0000256" key="1">
    <source>
        <dbReference type="ARBA" id="ARBA00009806"/>
    </source>
</evidence>
<feature type="domain" description="Mff-like" evidence="10">
    <location>
        <begin position="19"/>
        <end position="124"/>
    </location>
</feature>
<dbReference type="InterPro" id="IPR008518">
    <property type="entry name" value="Mff/Tango-11"/>
</dbReference>
<evidence type="ECO:0000313" key="13">
    <source>
        <dbReference type="WBParaSite" id="TCNE_0000925301-mRNA-1"/>
    </source>
</evidence>